<dbReference type="Pfam" id="PF00069">
    <property type="entry name" value="Pkinase"/>
    <property type="match status" value="1"/>
</dbReference>
<dbReference type="InterPro" id="IPR011009">
    <property type="entry name" value="Kinase-like_dom_sf"/>
</dbReference>
<feature type="region of interest" description="Disordered" evidence="2">
    <location>
        <begin position="840"/>
        <end position="862"/>
    </location>
</feature>
<dbReference type="SUPFAM" id="SSF56112">
    <property type="entry name" value="Protein kinase-like (PK-like)"/>
    <property type="match status" value="2"/>
</dbReference>
<keyword evidence="1" id="KW-0067">ATP-binding</keyword>
<dbReference type="PROSITE" id="PS00107">
    <property type="entry name" value="PROTEIN_KINASE_ATP"/>
    <property type="match status" value="1"/>
</dbReference>
<reference evidence="4" key="1">
    <citation type="submission" date="2020-10" db="EMBL/GenBank/DDBJ databases">
        <authorList>
            <person name="Kikuchi T."/>
        </authorList>
    </citation>
    <scope>NUCLEOTIDE SEQUENCE</scope>
    <source>
        <strain evidence="4">NKZ352</strain>
    </source>
</reference>
<accession>A0A8S1GWW6</accession>
<comment type="caution">
    <text evidence="4">The sequence shown here is derived from an EMBL/GenBank/DDBJ whole genome shotgun (WGS) entry which is preliminary data.</text>
</comment>
<dbReference type="AlphaFoldDB" id="A0A8S1GWW6"/>
<feature type="compositionally biased region" description="Polar residues" evidence="2">
    <location>
        <begin position="840"/>
        <end position="852"/>
    </location>
</feature>
<dbReference type="OrthoDB" id="194358at2759"/>
<dbReference type="InterPro" id="IPR017441">
    <property type="entry name" value="Protein_kinase_ATP_BS"/>
</dbReference>
<evidence type="ECO:0000256" key="1">
    <source>
        <dbReference type="PROSITE-ProRule" id="PRU10141"/>
    </source>
</evidence>
<feature type="domain" description="Protein kinase" evidence="3">
    <location>
        <begin position="538"/>
        <end position="862"/>
    </location>
</feature>
<evidence type="ECO:0000256" key="2">
    <source>
        <dbReference type="SAM" id="MobiDB-lite"/>
    </source>
</evidence>
<feature type="region of interest" description="Disordered" evidence="2">
    <location>
        <begin position="14"/>
        <end position="123"/>
    </location>
</feature>
<gene>
    <name evidence="4" type="ORF">CAUJ_LOCUS3788</name>
</gene>
<feature type="domain" description="Protein kinase" evidence="3">
    <location>
        <begin position="192"/>
        <end position="464"/>
    </location>
</feature>
<protein>
    <recommendedName>
        <fullName evidence="3">Protein kinase domain-containing protein</fullName>
    </recommendedName>
</protein>
<keyword evidence="1" id="KW-0547">Nucleotide-binding</keyword>
<dbReference type="InterPro" id="IPR050235">
    <property type="entry name" value="CK1_Ser-Thr_kinase"/>
</dbReference>
<dbReference type="InterPro" id="IPR000719">
    <property type="entry name" value="Prot_kinase_dom"/>
</dbReference>
<dbReference type="Gene3D" id="1.10.510.10">
    <property type="entry name" value="Transferase(Phosphotransferase) domain 1"/>
    <property type="match status" value="2"/>
</dbReference>
<evidence type="ECO:0000313" key="5">
    <source>
        <dbReference type="Proteomes" id="UP000835052"/>
    </source>
</evidence>
<evidence type="ECO:0000313" key="4">
    <source>
        <dbReference type="EMBL" id="CAD6187869.1"/>
    </source>
</evidence>
<feature type="compositionally biased region" description="Basic residues" evidence="2">
    <location>
        <begin position="16"/>
        <end position="26"/>
    </location>
</feature>
<dbReference type="GO" id="GO:0005524">
    <property type="term" value="F:ATP binding"/>
    <property type="evidence" value="ECO:0007669"/>
    <property type="project" value="UniProtKB-UniRule"/>
</dbReference>
<dbReference type="Proteomes" id="UP000835052">
    <property type="component" value="Unassembled WGS sequence"/>
</dbReference>
<proteinExistence type="predicted"/>
<dbReference type="GO" id="GO:0004672">
    <property type="term" value="F:protein kinase activity"/>
    <property type="evidence" value="ECO:0007669"/>
    <property type="project" value="InterPro"/>
</dbReference>
<dbReference type="PANTHER" id="PTHR11909">
    <property type="entry name" value="CASEIN KINASE-RELATED"/>
    <property type="match status" value="1"/>
</dbReference>
<sequence>MPKLASLRAVISSSRRAMRPLSVRRKIANDPARVPEDAGAEKVSPVIPTTEEARSHDSTRRRRAVKNNGGNPDNEAFPKKPLDEKSVSRRVRKIGPNTVTRTQEATADGEPTTEAKTKQDQVSKLGTMRRTIASRTPRNRGTNRGPAQSLVNTVTGNRTEENIPVQSKPSTVKKSGKKALREGEIVEGTSAYKIVCLIRSGNYNVDYKVLDENDQEMFLRTEPGGKPKLKFASSILMKLGKIPMKEKEKHVLDFVEFGVSKKHKLNFVVTSSHGPTVEDVRKLFVHTNFTLDCAFNVSVQALMALQAVHKCGFINRNMKPSALNIGLGDKENVVYLVDFRIARTHIDANTKLPKPARANVPFIGTTRYASRACLQCLDQGRRDDLESWLYTVFNLIDDNNGLPWKRKTRPETLKMKEQFFKHELEIAYSLVPKPMKRLVEYVQQLSYETEPDYAYIFTFLQSTMKEFNLQMEKYDWSGKVPKELTKEVYHGGVRSPDNKLSGADDFEGNAAAQMAKKRVTDRKKLSPGDCIKNGITTWKVVSLLGSGGFGDVYKVRNPANRAARPLALKTESAFGSKTMLRLKVEVGVMMTIHEARKKQQKPYRNFVEFIDRGKNDELKCKFVVMSLVGPSVEDARRKFGVKISHRPSAYNIALQTLEGIRDLHELGFLHRDIKPANFAFGIHENESTVYVLDFGICRSFLDPATKKHRAPRKKVKFLGTTRFASRACMKNMDQGRKDDIECWLFMVYDVFDEQYGIMWKNIPREEVVTAKDLFFQHKLSKVYRNIPKGLKVIVEYIDKLEFQSEPDYAYIANVLKQTAADGKHSTNGTIWVGRLNKAASQNNSDESGSSDIEVSGSHDTET</sequence>
<feature type="compositionally biased region" description="Basic and acidic residues" evidence="2">
    <location>
        <begin position="76"/>
        <end position="87"/>
    </location>
</feature>
<dbReference type="PROSITE" id="PS50011">
    <property type="entry name" value="PROTEIN_KINASE_DOM"/>
    <property type="match status" value="2"/>
</dbReference>
<dbReference type="EMBL" id="CAJGYM010000007">
    <property type="protein sequence ID" value="CAD6187869.1"/>
    <property type="molecule type" value="Genomic_DNA"/>
</dbReference>
<feature type="binding site" evidence="1">
    <location>
        <position position="569"/>
    </location>
    <ligand>
        <name>ATP</name>
        <dbReference type="ChEBI" id="CHEBI:30616"/>
    </ligand>
</feature>
<dbReference type="SMART" id="SM00220">
    <property type="entry name" value="S_TKc"/>
    <property type="match status" value="1"/>
</dbReference>
<evidence type="ECO:0000259" key="3">
    <source>
        <dbReference type="PROSITE" id="PS50011"/>
    </source>
</evidence>
<keyword evidence="5" id="KW-1185">Reference proteome</keyword>
<name>A0A8S1GWW6_9PELO</name>
<organism evidence="4 5">
    <name type="scientific">Caenorhabditis auriculariae</name>
    <dbReference type="NCBI Taxonomy" id="2777116"/>
    <lineage>
        <taxon>Eukaryota</taxon>
        <taxon>Metazoa</taxon>
        <taxon>Ecdysozoa</taxon>
        <taxon>Nematoda</taxon>
        <taxon>Chromadorea</taxon>
        <taxon>Rhabditida</taxon>
        <taxon>Rhabditina</taxon>
        <taxon>Rhabditomorpha</taxon>
        <taxon>Rhabditoidea</taxon>
        <taxon>Rhabditidae</taxon>
        <taxon>Peloderinae</taxon>
        <taxon>Caenorhabditis</taxon>
    </lineage>
</organism>